<evidence type="ECO:0008006" key="3">
    <source>
        <dbReference type="Google" id="ProtNLM"/>
    </source>
</evidence>
<dbReference type="EMBL" id="JBHSQN010000003">
    <property type="protein sequence ID" value="MFC6011118.1"/>
    <property type="molecule type" value="Genomic_DNA"/>
</dbReference>
<dbReference type="Proteomes" id="UP001596223">
    <property type="component" value="Unassembled WGS sequence"/>
</dbReference>
<organism evidence="1 2">
    <name type="scientific">Nocardia lasii</name>
    <dbReference type="NCBI Taxonomy" id="1616107"/>
    <lineage>
        <taxon>Bacteria</taxon>
        <taxon>Bacillati</taxon>
        <taxon>Actinomycetota</taxon>
        <taxon>Actinomycetes</taxon>
        <taxon>Mycobacteriales</taxon>
        <taxon>Nocardiaceae</taxon>
        <taxon>Nocardia</taxon>
    </lineage>
</organism>
<evidence type="ECO:0000313" key="1">
    <source>
        <dbReference type="EMBL" id="MFC6011118.1"/>
    </source>
</evidence>
<dbReference type="RefSeq" id="WP_378602158.1">
    <property type="nucleotide sequence ID" value="NZ_JBHSQN010000003.1"/>
</dbReference>
<keyword evidence="2" id="KW-1185">Reference proteome</keyword>
<protein>
    <recommendedName>
        <fullName evidence="3">SMI1/KNR4 family protein</fullName>
    </recommendedName>
</protein>
<evidence type="ECO:0000313" key="2">
    <source>
        <dbReference type="Proteomes" id="UP001596223"/>
    </source>
</evidence>
<name>A0ABW1JR47_9NOCA</name>
<gene>
    <name evidence="1" type="ORF">ACFP3H_08650</name>
</gene>
<accession>A0ABW1JR47</accession>
<comment type="caution">
    <text evidence="1">The sequence shown here is derived from an EMBL/GenBank/DDBJ whole genome shotgun (WGS) entry which is preliminary data.</text>
</comment>
<proteinExistence type="predicted"/>
<reference evidence="2" key="1">
    <citation type="journal article" date="2019" name="Int. J. Syst. Evol. Microbiol.">
        <title>The Global Catalogue of Microorganisms (GCM) 10K type strain sequencing project: providing services to taxonomists for standard genome sequencing and annotation.</title>
        <authorList>
            <consortium name="The Broad Institute Genomics Platform"/>
            <consortium name="The Broad Institute Genome Sequencing Center for Infectious Disease"/>
            <person name="Wu L."/>
            <person name="Ma J."/>
        </authorList>
    </citation>
    <scope>NUCLEOTIDE SEQUENCE [LARGE SCALE GENOMIC DNA]</scope>
    <source>
        <strain evidence="2">CCUG 36956</strain>
    </source>
</reference>
<sequence>MPYVIPELEDRLVWAFRVGASGPEYLEVPGTGLDVPQAWMDAVVAVAGDMGCLRFGREVVLDRLVWEFSIGAAYTVAIGWRPGSDLGGFTKGEGVPMGADFGDAAVWVADTVQGELAGYEFVQWPSHGRHLLRPRRVDGIPVWVDPITDQMVCAIRELCASN</sequence>